<evidence type="ECO:0000313" key="3">
    <source>
        <dbReference type="Proteomes" id="UP001356427"/>
    </source>
</evidence>
<gene>
    <name evidence="2" type="ORF">J4Q44_G00363950</name>
</gene>
<proteinExistence type="predicted"/>
<dbReference type="Proteomes" id="UP001356427">
    <property type="component" value="Unassembled WGS sequence"/>
</dbReference>
<evidence type="ECO:0000313" key="2">
    <source>
        <dbReference type="EMBL" id="KAK6292894.1"/>
    </source>
</evidence>
<dbReference type="AlphaFoldDB" id="A0AAN8Q632"/>
<protein>
    <submittedName>
        <fullName evidence="2">Uncharacterized protein</fullName>
    </submittedName>
</protein>
<dbReference type="EMBL" id="JAGTTL010000037">
    <property type="protein sequence ID" value="KAK6292894.1"/>
    <property type="molecule type" value="Genomic_DNA"/>
</dbReference>
<name>A0AAN8Q632_9TELE</name>
<sequence>MDDKHRVRSQHEITPSHLYSLPGNHSRNAAIQKQLSQGKEGGYAVKSEDRSYADMLLDLLFNKVTLDPRGLTRRRP</sequence>
<comment type="caution">
    <text evidence="2">The sequence shown here is derived from an EMBL/GenBank/DDBJ whole genome shotgun (WGS) entry which is preliminary data.</text>
</comment>
<feature type="compositionally biased region" description="Basic and acidic residues" evidence="1">
    <location>
        <begin position="1"/>
        <end position="11"/>
    </location>
</feature>
<keyword evidence="3" id="KW-1185">Reference proteome</keyword>
<reference evidence="2 3" key="1">
    <citation type="submission" date="2021-04" db="EMBL/GenBank/DDBJ databases">
        <authorList>
            <person name="De Guttry C."/>
            <person name="Zahm M."/>
            <person name="Klopp C."/>
            <person name="Cabau C."/>
            <person name="Louis A."/>
            <person name="Berthelot C."/>
            <person name="Parey E."/>
            <person name="Roest Crollius H."/>
            <person name="Montfort J."/>
            <person name="Robinson-Rechavi M."/>
            <person name="Bucao C."/>
            <person name="Bouchez O."/>
            <person name="Gislard M."/>
            <person name="Lluch J."/>
            <person name="Milhes M."/>
            <person name="Lampietro C."/>
            <person name="Lopez Roques C."/>
            <person name="Donnadieu C."/>
            <person name="Braasch I."/>
            <person name="Desvignes T."/>
            <person name="Postlethwait J."/>
            <person name="Bobe J."/>
            <person name="Wedekind C."/>
            <person name="Guiguen Y."/>
        </authorList>
    </citation>
    <scope>NUCLEOTIDE SEQUENCE [LARGE SCALE GENOMIC DNA]</scope>
    <source>
        <strain evidence="2">Cs_M1</strain>
        <tissue evidence="2">Blood</tissue>
    </source>
</reference>
<organism evidence="2 3">
    <name type="scientific">Coregonus suidteri</name>
    <dbReference type="NCBI Taxonomy" id="861788"/>
    <lineage>
        <taxon>Eukaryota</taxon>
        <taxon>Metazoa</taxon>
        <taxon>Chordata</taxon>
        <taxon>Craniata</taxon>
        <taxon>Vertebrata</taxon>
        <taxon>Euteleostomi</taxon>
        <taxon>Actinopterygii</taxon>
        <taxon>Neopterygii</taxon>
        <taxon>Teleostei</taxon>
        <taxon>Protacanthopterygii</taxon>
        <taxon>Salmoniformes</taxon>
        <taxon>Salmonidae</taxon>
        <taxon>Coregoninae</taxon>
        <taxon>Coregonus</taxon>
    </lineage>
</organism>
<accession>A0AAN8Q632</accession>
<evidence type="ECO:0000256" key="1">
    <source>
        <dbReference type="SAM" id="MobiDB-lite"/>
    </source>
</evidence>
<feature type="region of interest" description="Disordered" evidence="1">
    <location>
        <begin position="1"/>
        <end position="24"/>
    </location>
</feature>